<dbReference type="KEGG" id="bvv:BHK69_15220"/>
<dbReference type="InterPro" id="IPR011991">
    <property type="entry name" value="ArsR-like_HTH"/>
</dbReference>
<evidence type="ECO:0000256" key="1">
    <source>
        <dbReference type="ARBA" id="ARBA00023015"/>
    </source>
</evidence>
<gene>
    <name evidence="5" type="ORF">BHK69_15220</name>
</gene>
<dbReference type="Proteomes" id="UP000094969">
    <property type="component" value="Chromosome"/>
</dbReference>
<dbReference type="AlphaFoldDB" id="A0A1D7UAT4"/>
<evidence type="ECO:0000256" key="3">
    <source>
        <dbReference type="ARBA" id="ARBA00023163"/>
    </source>
</evidence>
<dbReference type="Pfam" id="PF01022">
    <property type="entry name" value="HTH_5"/>
    <property type="match status" value="1"/>
</dbReference>
<dbReference type="PRINTS" id="PR00778">
    <property type="entry name" value="HTHARSR"/>
</dbReference>
<dbReference type="SUPFAM" id="SSF46785">
    <property type="entry name" value="Winged helix' DNA-binding domain"/>
    <property type="match status" value="1"/>
</dbReference>
<dbReference type="GO" id="GO:0003700">
    <property type="term" value="F:DNA-binding transcription factor activity"/>
    <property type="evidence" value="ECO:0007669"/>
    <property type="project" value="InterPro"/>
</dbReference>
<dbReference type="Gene3D" id="1.10.10.10">
    <property type="entry name" value="Winged helix-like DNA-binding domain superfamily/Winged helix DNA-binding domain"/>
    <property type="match status" value="1"/>
</dbReference>
<dbReference type="InterPro" id="IPR036388">
    <property type="entry name" value="WH-like_DNA-bd_sf"/>
</dbReference>
<proteinExistence type="predicted"/>
<dbReference type="PANTHER" id="PTHR43132:SF2">
    <property type="entry name" value="ARSENICAL RESISTANCE OPERON REPRESSOR ARSR-RELATED"/>
    <property type="match status" value="1"/>
</dbReference>
<dbReference type="OrthoDB" id="194599at2"/>
<evidence type="ECO:0000259" key="4">
    <source>
        <dbReference type="PROSITE" id="PS50987"/>
    </source>
</evidence>
<dbReference type="STRING" id="1526658.BHK69_15220"/>
<name>A0A1D7UAT4_9HYPH</name>
<dbReference type="NCBIfam" id="NF040642">
    <property type="entry name" value="sulf_sens_BigR"/>
    <property type="match status" value="1"/>
</dbReference>
<keyword evidence="2" id="KW-0238">DNA-binding</keyword>
<sequence length="117" mass="13042">MTQAPMTQAPMTQAPINRAELASRATEVAFLLKTLAHPNRLMIVCTLVEGEYSVGRLEEMLDIHQPTLSQQLTVLREAGIVETRREARQIFYRLTEQKAASLVAALHAIFCAQEPVP</sequence>
<dbReference type="InterPro" id="IPR001845">
    <property type="entry name" value="HTH_ArsR_DNA-bd_dom"/>
</dbReference>
<organism evidence="5 6">
    <name type="scientific">Bosea vaviloviae</name>
    <dbReference type="NCBI Taxonomy" id="1526658"/>
    <lineage>
        <taxon>Bacteria</taxon>
        <taxon>Pseudomonadati</taxon>
        <taxon>Pseudomonadota</taxon>
        <taxon>Alphaproteobacteria</taxon>
        <taxon>Hyphomicrobiales</taxon>
        <taxon>Boseaceae</taxon>
        <taxon>Bosea</taxon>
    </lineage>
</organism>
<reference evidence="5 6" key="1">
    <citation type="journal article" date="2015" name="Antonie Van Leeuwenhoek">
        <title>Bosea vaviloviae sp. nov., a new species of slow-growing rhizobia isolated from nodules of the relict species Vavilovia formosa (Stev.) Fed.</title>
        <authorList>
            <person name="Safronova V.I."/>
            <person name="Kuznetsova I.G."/>
            <person name="Sazanova A.L."/>
            <person name="Kimeklis A.K."/>
            <person name="Belimov A.A."/>
            <person name="Andronov E.E."/>
            <person name="Pinaev A.G."/>
            <person name="Chizhevskaya E.P."/>
            <person name="Pukhaev A.R."/>
            <person name="Popov K.P."/>
            <person name="Willems A."/>
            <person name="Tikhonovich I.A."/>
        </authorList>
    </citation>
    <scope>NUCLEOTIDE SEQUENCE [LARGE SCALE GENOMIC DNA]</scope>
    <source>
        <strain evidence="5 6">Vaf18</strain>
    </source>
</reference>
<feature type="domain" description="HTH arsR-type" evidence="4">
    <location>
        <begin position="21"/>
        <end position="114"/>
    </location>
</feature>
<keyword evidence="6" id="KW-1185">Reference proteome</keyword>
<accession>A0A1D7UAT4</accession>
<dbReference type="InterPro" id="IPR051011">
    <property type="entry name" value="Metal_resp_trans_reg"/>
</dbReference>
<dbReference type="PROSITE" id="PS50987">
    <property type="entry name" value="HTH_ARSR_2"/>
    <property type="match status" value="1"/>
</dbReference>
<evidence type="ECO:0000313" key="5">
    <source>
        <dbReference type="EMBL" id="AOO84497.1"/>
    </source>
</evidence>
<dbReference type="GO" id="GO:0003677">
    <property type="term" value="F:DNA binding"/>
    <property type="evidence" value="ECO:0007669"/>
    <property type="project" value="UniProtKB-KW"/>
</dbReference>
<dbReference type="EMBL" id="CP017147">
    <property type="protein sequence ID" value="AOO84497.1"/>
    <property type="molecule type" value="Genomic_DNA"/>
</dbReference>
<keyword evidence="3" id="KW-0804">Transcription</keyword>
<evidence type="ECO:0000313" key="6">
    <source>
        <dbReference type="Proteomes" id="UP000094969"/>
    </source>
</evidence>
<dbReference type="InterPro" id="IPR036390">
    <property type="entry name" value="WH_DNA-bd_sf"/>
</dbReference>
<keyword evidence="1" id="KW-0805">Transcription regulation</keyword>
<dbReference type="SMART" id="SM00418">
    <property type="entry name" value="HTH_ARSR"/>
    <property type="match status" value="1"/>
</dbReference>
<dbReference type="CDD" id="cd00090">
    <property type="entry name" value="HTH_ARSR"/>
    <property type="match status" value="1"/>
</dbReference>
<protein>
    <submittedName>
        <fullName evidence="5">Transcriptional regulator</fullName>
    </submittedName>
</protein>
<dbReference type="NCBIfam" id="NF033788">
    <property type="entry name" value="HTH_metalloreg"/>
    <property type="match status" value="1"/>
</dbReference>
<dbReference type="PANTHER" id="PTHR43132">
    <property type="entry name" value="ARSENICAL RESISTANCE OPERON REPRESSOR ARSR-RELATED"/>
    <property type="match status" value="1"/>
</dbReference>
<evidence type="ECO:0000256" key="2">
    <source>
        <dbReference type="ARBA" id="ARBA00023125"/>
    </source>
</evidence>